<organism evidence="1">
    <name type="scientific">Arundo donax</name>
    <name type="common">Giant reed</name>
    <name type="synonym">Donax arundinaceus</name>
    <dbReference type="NCBI Taxonomy" id="35708"/>
    <lineage>
        <taxon>Eukaryota</taxon>
        <taxon>Viridiplantae</taxon>
        <taxon>Streptophyta</taxon>
        <taxon>Embryophyta</taxon>
        <taxon>Tracheophyta</taxon>
        <taxon>Spermatophyta</taxon>
        <taxon>Magnoliopsida</taxon>
        <taxon>Liliopsida</taxon>
        <taxon>Poales</taxon>
        <taxon>Poaceae</taxon>
        <taxon>PACMAD clade</taxon>
        <taxon>Arundinoideae</taxon>
        <taxon>Arundineae</taxon>
        <taxon>Arundo</taxon>
    </lineage>
</organism>
<sequence>MFPFQPKVGIVSFVKYKVGFMCHNTVASRNV</sequence>
<evidence type="ECO:0000313" key="1">
    <source>
        <dbReference type="EMBL" id="JAD70166.1"/>
    </source>
</evidence>
<name>A0A0A9C3M8_ARUDO</name>
<protein>
    <submittedName>
        <fullName evidence="1">Uncharacterized protein</fullName>
    </submittedName>
</protein>
<proteinExistence type="predicted"/>
<reference evidence="1" key="1">
    <citation type="submission" date="2014-09" db="EMBL/GenBank/DDBJ databases">
        <authorList>
            <person name="Magalhaes I.L.F."/>
            <person name="Oliveira U."/>
            <person name="Santos F.R."/>
            <person name="Vidigal T.H.D.A."/>
            <person name="Brescovit A.D."/>
            <person name="Santos A.J."/>
        </authorList>
    </citation>
    <scope>NUCLEOTIDE SEQUENCE</scope>
    <source>
        <tissue evidence="1">Shoot tissue taken approximately 20 cm above the soil surface</tissue>
    </source>
</reference>
<dbReference type="EMBL" id="GBRH01227729">
    <property type="protein sequence ID" value="JAD70166.1"/>
    <property type="molecule type" value="Transcribed_RNA"/>
</dbReference>
<accession>A0A0A9C3M8</accession>
<dbReference type="AlphaFoldDB" id="A0A0A9C3M8"/>
<reference evidence="1" key="2">
    <citation type="journal article" date="2015" name="Data Brief">
        <title>Shoot transcriptome of the giant reed, Arundo donax.</title>
        <authorList>
            <person name="Barrero R.A."/>
            <person name="Guerrero F.D."/>
            <person name="Moolhuijzen P."/>
            <person name="Goolsby J.A."/>
            <person name="Tidwell J."/>
            <person name="Bellgard S.E."/>
            <person name="Bellgard M.I."/>
        </authorList>
    </citation>
    <scope>NUCLEOTIDE SEQUENCE</scope>
    <source>
        <tissue evidence="1">Shoot tissue taken approximately 20 cm above the soil surface</tissue>
    </source>
</reference>